<keyword evidence="1" id="KW-1133">Transmembrane helix</keyword>
<keyword evidence="1" id="KW-0812">Transmembrane</keyword>
<dbReference type="EMBL" id="MN234161">
    <property type="protein sequence ID" value="QFG08101.1"/>
    <property type="molecule type" value="Genomic_DNA"/>
</dbReference>
<reference evidence="2 3" key="1">
    <citation type="submission" date="2019-07" db="EMBL/GenBank/DDBJ databases">
        <authorList>
            <person name="Stoner T.H."/>
            <person name="Garlena R.A."/>
            <person name="Russell D.A."/>
            <person name="Pope W.H."/>
            <person name="Jacobs-Sera D."/>
            <person name="Hatfull G.F."/>
        </authorList>
    </citation>
    <scope>NUCLEOTIDE SEQUENCE [LARGE SCALE GENOMIC DNA]</scope>
</reference>
<feature type="transmembrane region" description="Helical" evidence="1">
    <location>
        <begin position="30"/>
        <end position="49"/>
    </location>
</feature>
<name>A0A5J6TB40_9CAUD</name>
<dbReference type="KEGG" id="vg:62974343"/>
<evidence type="ECO:0000313" key="2">
    <source>
        <dbReference type="EMBL" id="QFG08101.1"/>
    </source>
</evidence>
<dbReference type="GeneID" id="62974343"/>
<gene>
    <name evidence="2" type="primary">41</name>
    <name evidence="2" type="ORF">PBI_TOAST_41</name>
</gene>
<feature type="transmembrane region" description="Helical" evidence="1">
    <location>
        <begin position="55"/>
        <end position="76"/>
    </location>
</feature>
<keyword evidence="3" id="KW-1185">Reference proteome</keyword>
<evidence type="ECO:0000256" key="1">
    <source>
        <dbReference type="SAM" id="Phobius"/>
    </source>
</evidence>
<proteinExistence type="predicted"/>
<feature type="transmembrane region" description="Helical" evidence="1">
    <location>
        <begin position="105"/>
        <end position="130"/>
    </location>
</feature>
<sequence length="200" mass="21474">MRFNIFPLLRGHWRGLTVVNKVGEHAGADVLTRLALVVLSSGAAAWVWFADVRFAAPAALLSGFALLSGVLLSVFAQLASMRVRLTDAENTSNRRRVLKDSLDESVAHVLIAAILGLVASVTIVISMAMYRPELVAAPNPKDPPVPVATDPVIAGWPAAVVSAVGVYEVLLLLMIMARLYSAYTRVNDVSDLLDGHKAHR</sequence>
<feature type="transmembrane region" description="Helical" evidence="1">
    <location>
        <begin position="153"/>
        <end position="175"/>
    </location>
</feature>
<dbReference type="RefSeq" id="YP_010001178.1">
    <property type="nucleotide sequence ID" value="NC_053173.1"/>
</dbReference>
<protein>
    <submittedName>
        <fullName evidence="2">Uncharacterized protein</fullName>
    </submittedName>
</protein>
<accession>A0A5J6TB40</accession>
<dbReference type="Proteomes" id="UP000326855">
    <property type="component" value="Segment"/>
</dbReference>
<evidence type="ECO:0000313" key="3">
    <source>
        <dbReference type="Proteomes" id="UP000326855"/>
    </source>
</evidence>
<keyword evidence="1" id="KW-0472">Membrane</keyword>
<organism evidence="2 3">
    <name type="scientific">Gordonia phage Toast</name>
    <dbReference type="NCBI Taxonomy" id="2599852"/>
    <lineage>
        <taxon>Viruses</taxon>
        <taxon>Duplodnaviria</taxon>
        <taxon>Heunggongvirae</taxon>
        <taxon>Uroviricota</taxon>
        <taxon>Caudoviricetes</taxon>
        <taxon>Fairfaxidumvirus</taxon>
        <taxon>Fairfaxidumvirus toast</taxon>
    </lineage>
</organism>